<dbReference type="EMBL" id="PJCG01000052">
    <property type="protein sequence ID" value="PKI19630.1"/>
    <property type="molecule type" value="Genomic_DNA"/>
</dbReference>
<reference evidence="1 2" key="1">
    <citation type="submission" date="2017-12" db="EMBL/GenBank/DDBJ databases">
        <title>Isolation and characterization of an aerobic denitrifying Pseudomonas monteilii CY06 from aquaculture ponds.</title>
        <authorList>
            <person name="Ma Q."/>
            <person name="Cai Y."/>
            <person name="He Z."/>
        </authorList>
    </citation>
    <scope>NUCLEOTIDE SEQUENCE [LARGE SCALE GENOMIC DNA]</scope>
    <source>
        <strain evidence="1 2">CY06</strain>
    </source>
</reference>
<protein>
    <submittedName>
        <fullName evidence="1">Oxalate:formate antiporter</fullName>
    </submittedName>
</protein>
<proteinExistence type="predicted"/>
<gene>
    <name evidence="1" type="ORF">CXB65_21470</name>
</gene>
<name>A0A2N1IMZ3_9PSED</name>
<accession>A0A2N1IMZ3</accession>
<evidence type="ECO:0000313" key="2">
    <source>
        <dbReference type="Proteomes" id="UP000233399"/>
    </source>
</evidence>
<comment type="caution">
    <text evidence="1">The sequence shown here is derived from an EMBL/GenBank/DDBJ whole genome shotgun (WGS) entry which is preliminary data.</text>
</comment>
<dbReference type="AlphaFoldDB" id="A0A2N1IMZ3"/>
<evidence type="ECO:0000313" key="1">
    <source>
        <dbReference type="EMBL" id="PKI19630.1"/>
    </source>
</evidence>
<dbReference type="Proteomes" id="UP000233399">
    <property type="component" value="Unassembled WGS sequence"/>
</dbReference>
<sequence length="46" mass="5191">MTTSTQTAEKHPLLNKLSLVMFWTYVSVPLAWGVSSTFQKAMALFQ</sequence>
<organism evidence="1 2">
    <name type="scientific">Pseudomonas monteilii</name>
    <dbReference type="NCBI Taxonomy" id="76759"/>
    <lineage>
        <taxon>Bacteria</taxon>
        <taxon>Pseudomonadati</taxon>
        <taxon>Pseudomonadota</taxon>
        <taxon>Gammaproteobacteria</taxon>
        <taxon>Pseudomonadales</taxon>
        <taxon>Pseudomonadaceae</taxon>
        <taxon>Pseudomonas</taxon>
    </lineage>
</organism>